<evidence type="ECO:0000256" key="1">
    <source>
        <dbReference type="ARBA" id="ARBA00023266"/>
    </source>
</evidence>
<dbReference type="SMART" id="SM00450">
    <property type="entry name" value="RHOD"/>
    <property type="match status" value="1"/>
</dbReference>
<dbReference type="AlphaFoldDB" id="A0A3L7K2U7"/>
<reference evidence="3 4" key="1">
    <citation type="submission" date="2018-10" db="EMBL/GenBank/DDBJ databases">
        <title>Falsibacillus sp. genome draft.</title>
        <authorList>
            <person name="Shi S."/>
        </authorList>
    </citation>
    <scope>NUCLEOTIDE SEQUENCE [LARGE SCALE GENOMIC DNA]</scope>
    <source>
        <strain evidence="3 4">GY 10110</strain>
    </source>
</reference>
<dbReference type="Gene3D" id="3.40.50.300">
    <property type="entry name" value="P-loop containing nucleotide triphosphate hydrolases"/>
    <property type="match status" value="1"/>
</dbReference>
<dbReference type="NCBIfam" id="NF008750">
    <property type="entry name" value="PRK11784.1-2"/>
    <property type="match status" value="1"/>
</dbReference>
<dbReference type="SUPFAM" id="SSF52540">
    <property type="entry name" value="P-loop containing nucleoside triphosphate hydrolases"/>
    <property type="match status" value="1"/>
</dbReference>
<evidence type="ECO:0000313" key="4">
    <source>
        <dbReference type="Proteomes" id="UP000276770"/>
    </source>
</evidence>
<comment type="caution">
    <text evidence="3">The sequence shown here is derived from an EMBL/GenBank/DDBJ whole genome shotgun (WGS) entry which is preliminary data.</text>
</comment>
<dbReference type="PROSITE" id="PS50206">
    <property type="entry name" value="RHODANESE_3"/>
    <property type="match status" value="1"/>
</dbReference>
<dbReference type="Proteomes" id="UP000276770">
    <property type="component" value="Unassembled WGS sequence"/>
</dbReference>
<dbReference type="InterPro" id="IPR027417">
    <property type="entry name" value="P-loop_NTPase"/>
</dbReference>
<keyword evidence="4" id="KW-1185">Reference proteome</keyword>
<dbReference type="InterPro" id="IPR001763">
    <property type="entry name" value="Rhodanese-like_dom"/>
</dbReference>
<evidence type="ECO:0000259" key="2">
    <source>
        <dbReference type="PROSITE" id="PS50206"/>
    </source>
</evidence>
<dbReference type="InterPro" id="IPR017582">
    <property type="entry name" value="SelU"/>
</dbReference>
<dbReference type="InterPro" id="IPR036873">
    <property type="entry name" value="Rhodanese-like_dom_sf"/>
</dbReference>
<name>A0A3L7K2U7_9BACI</name>
<sequence length="368" mass="42038">MFKDVSVPELLALQEKGKVITVDVRSPSEFKRDTIPGSLNIPLFNDEERAEIGTLYKKVGVDAAKKKGLEVVSAKLPSFINTFGSGEEKGFVVFCWRGGMRSKTSATVLDLMGLPVYRLQGGVRAYRQWVVKSLERLELKAEAIVLNGSTGSGKTSILRELKAEGIPVIDLEKMANHRGSIFGQIGLEPNNQKFFDSQFLQEALQLSSRYFLMEAESKRIGKVMLPESIIRKKEEGIQLFIDIPIEARVQNILDEYRPWEHQQKFIEAFQRIKRRIHTPAATQIENDLKFGRFESAVTLLLQYYYDPRYRHKEKHFPQNRRITLHVENSEAALDEIRSMLQNRKRTIKNGGNESTIVEKQRIVGGNEL</sequence>
<accession>A0A3L7K2U7</accession>
<dbReference type="PANTHER" id="PTHR30401">
    <property type="entry name" value="TRNA 2-SELENOURIDINE SYNTHASE"/>
    <property type="match status" value="1"/>
</dbReference>
<dbReference type="PANTHER" id="PTHR30401:SF0">
    <property type="entry name" value="TRNA 2-SELENOURIDINE SYNTHASE"/>
    <property type="match status" value="1"/>
</dbReference>
<dbReference type="GO" id="GO:0002098">
    <property type="term" value="P:tRNA wobble uridine modification"/>
    <property type="evidence" value="ECO:0007669"/>
    <property type="project" value="InterPro"/>
</dbReference>
<dbReference type="EMBL" id="RCVZ01000004">
    <property type="protein sequence ID" value="RLQ96311.1"/>
    <property type="molecule type" value="Genomic_DNA"/>
</dbReference>
<evidence type="ECO:0000313" key="3">
    <source>
        <dbReference type="EMBL" id="RLQ96311.1"/>
    </source>
</evidence>
<feature type="domain" description="Rhodanese" evidence="2">
    <location>
        <begin position="15"/>
        <end position="132"/>
    </location>
</feature>
<gene>
    <name evidence="3" type="primary">mnmH</name>
    <name evidence="3" type="ORF">D9X91_08485</name>
</gene>
<dbReference type="SUPFAM" id="SSF52821">
    <property type="entry name" value="Rhodanese/Cell cycle control phosphatase"/>
    <property type="match status" value="1"/>
</dbReference>
<protein>
    <submittedName>
        <fullName evidence="3">tRNA 2-selenouridine(34) synthase MnmH</fullName>
    </submittedName>
</protein>
<dbReference type="RefSeq" id="WP_121680164.1">
    <property type="nucleotide sequence ID" value="NZ_RCVZ01000004.1"/>
</dbReference>
<proteinExistence type="predicted"/>
<dbReference type="Pfam" id="PF26341">
    <property type="entry name" value="AAA_SelU"/>
    <property type="match status" value="1"/>
</dbReference>
<organism evidence="3 4">
    <name type="scientific">Falsibacillus albus</name>
    <dbReference type="NCBI Taxonomy" id="2478915"/>
    <lineage>
        <taxon>Bacteria</taxon>
        <taxon>Bacillati</taxon>
        <taxon>Bacillota</taxon>
        <taxon>Bacilli</taxon>
        <taxon>Bacillales</taxon>
        <taxon>Bacillaceae</taxon>
        <taxon>Falsibacillus</taxon>
    </lineage>
</organism>
<dbReference type="InterPro" id="IPR058840">
    <property type="entry name" value="AAA_SelU"/>
</dbReference>
<dbReference type="Pfam" id="PF00581">
    <property type="entry name" value="Rhodanese"/>
    <property type="match status" value="1"/>
</dbReference>
<dbReference type="GO" id="GO:0043828">
    <property type="term" value="F:tRNA 2-selenouridine synthase activity"/>
    <property type="evidence" value="ECO:0007669"/>
    <property type="project" value="InterPro"/>
</dbReference>
<keyword evidence="1" id="KW-0711">Selenium</keyword>
<dbReference type="OrthoDB" id="9808735at2"/>
<dbReference type="Gene3D" id="3.40.250.10">
    <property type="entry name" value="Rhodanese-like domain"/>
    <property type="match status" value="1"/>
</dbReference>
<dbReference type="NCBIfam" id="TIGR03167">
    <property type="entry name" value="tRNA_sel_U_synt"/>
    <property type="match status" value="1"/>
</dbReference>